<evidence type="ECO:0000256" key="6">
    <source>
        <dbReference type="ARBA" id="ARBA00022729"/>
    </source>
</evidence>
<proteinExistence type="inferred from homology"/>
<evidence type="ECO:0000259" key="12">
    <source>
        <dbReference type="Pfam" id="PF02931"/>
    </source>
</evidence>
<evidence type="ECO:0000256" key="5">
    <source>
        <dbReference type="ARBA" id="ARBA00022692"/>
    </source>
</evidence>
<dbReference type="AlphaFoldDB" id="A0A9X0D278"/>
<dbReference type="Pfam" id="PF02932">
    <property type="entry name" value="Neur_chan_memb"/>
    <property type="match status" value="1"/>
</dbReference>
<dbReference type="InterPro" id="IPR038050">
    <property type="entry name" value="Neuro_actylchol_rec"/>
</dbReference>
<keyword evidence="9 11" id="KW-0472">Membrane</keyword>
<evidence type="ECO:0000313" key="15">
    <source>
        <dbReference type="Proteomes" id="UP001163046"/>
    </source>
</evidence>
<keyword evidence="15" id="KW-1185">Reference proteome</keyword>
<keyword evidence="6" id="KW-0732">Signal</keyword>
<dbReference type="SUPFAM" id="SSF90112">
    <property type="entry name" value="Neurotransmitter-gated ion-channel transmembrane pore"/>
    <property type="match status" value="1"/>
</dbReference>
<evidence type="ECO:0000256" key="7">
    <source>
        <dbReference type="ARBA" id="ARBA00022989"/>
    </source>
</evidence>
<dbReference type="CDD" id="cd19049">
    <property type="entry name" value="LGIC_TM_anion"/>
    <property type="match status" value="1"/>
</dbReference>
<dbReference type="GO" id="GO:0004888">
    <property type="term" value="F:transmembrane signaling receptor activity"/>
    <property type="evidence" value="ECO:0007669"/>
    <property type="project" value="InterPro"/>
</dbReference>
<feature type="transmembrane region" description="Helical" evidence="11">
    <location>
        <begin position="15"/>
        <end position="33"/>
    </location>
</feature>
<dbReference type="InterPro" id="IPR036719">
    <property type="entry name" value="Neuro-gated_channel_TM_sf"/>
</dbReference>
<comment type="caution">
    <text evidence="14">The sequence shown here is derived from an EMBL/GenBank/DDBJ whole genome shotgun (WGS) entry which is preliminary data.</text>
</comment>
<dbReference type="Pfam" id="PF02931">
    <property type="entry name" value="Neur_chan_LBD"/>
    <property type="match status" value="1"/>
</dbReference>
<evidence type="ECO:0000256" key="9">
    <source>
        <dbReference type="ARBA" id="ARBA00023136"/>
    </source>
</evidence>
<organism evidence="14 15">
    <name type="scientific">Desmophyllum pertusum</name>
    <dbReference type="NCBI Taxonomy" id="174260"/>
    <lineage>
        <taxon>Eukaryota</taxon>
        <taxon>Metazoa</taxon>
        <taxon>Cnidaria</taxon>
        <taxon>Anthozoa</taxon>
        <taxon>Hexacorallia</taxon>
        <taxon>Scleractinia</taxon>
        <taxon>Caryophylliina</taxon>
        <taxon>Caryophylliidae</taxon>
        <taxon>Desmophyllum</taxon>
    </lineage>
</organism>
<dbReference type="PRINTS" id="PR00253">
    <property type="entry name" value="GABAARECEPTR"/>
</dbReference>
<dbReference type="Gene3D" id="2.70.170.10">
    <property type="entry name" value="Neurotransmitter-gated ion-channel ligand-binding domain"/>
    <property type="match status" value="1"/>
</dbReference>
<dbReference type="SUPFAM" id="SSF63712">
    <property type="entry name" value="Nicotinic receptor ligand binding domain-like"/>
    <property type="match status" value="1"/>
</dbReference>
<keyword evidence="4" id="KW-1003">Cell membrane</keyword>
<dbReference type="CDD" id="cd18990">
    <property type="entry name" value="LGIC_ECD_GABAAR"/>
    <property type="match status" value="1"/>
</dbReference>
<dbReference type="InterPro" id="IPR006028">
    <property type="entry name" value="GABAA/Glycine_rcpt"/>
</dbReference>
<accession>A0A9X0D278</accession>
<evidence type="ECO:0000256" key="10">
    <source>
        <dbReference type="ARBA" id="ARBA00023303"/>
    </source>
</evidence>
<keyword evidence="5 11" id="KW-0812">Transmembrane</keyword>
<keyword evidence="3 11" id="KW-0813">Transport</keyword>
<dbReference type="Proteomes" id="UP001163046">
    <property type="component" value="Unassembled WGS sequence"/>
</dbReference>
<reference evidence="14" key="1">
    <citation type="submission" date="2023-01" db="EMBL/GenBank/DDBJ databases">
        <title>Genome assembly of the deep-sea coral Lophelia pertusa.</title>
        <authorList>
            <person name="Herrera S."/>
            <person name="Cordes E."/>
        </authorList>
    </citation>
    <scope>NUCLEOTIDE SEQUENCE</scope>
    <source>
        <strain evidence="14">USNM1676648</strain>
        <tissue evidence="14">Polyp</tissue>
    </source>
</reference>
<evidence type="ECO:0000256" key="3">
    <source>
        <dbReference type="ARBA" id="ARBA00022448"/>
    </source>
</evidence>
<dbReference type="FunFam" id="2.70.170.10:FF:000045">
    <property type="entry name" value="Predicted protein"/>
    <property type="match status" value="1"/>
</dbReference>
<dbReference type="NCBIfam" id="TIGR00860">
    <property type="entry name" value="LIC"/>
    <property type="match status" value="1"/>
</dbReference>
<dbReference type="OrthoDB" id="407674at2759"/>
<evidence type="ECO:0000256" key="2">
    <source>
        <dbReference type="ARBA" id="ARBA00004236"/>
    </source>
</evidence>
<feature type="domain" description="Neurotransmitter-gated ion-channel ligand-binding" evidence="12">
    <location>
        <begin position="47"/>
        <end position="254"/>
    </location>
</feature>
<feature type="transmembrane region" description="Helical" evidence="11">
    <location>
        <begin position="319"/>
        <end position="342"/>
    </location>
</feature>
<dbReference type="GO" id="GO:0005230">
    <property type="term" value="F:extracellular ligand-gated monoatomic ion channel activity"/>
    <property type="evidence" value="ECO:0007669"/>
    <property type="project" value="InterPro"/>
</dbReference>
<name>A0A9X0D278_9CNID</name>
<dbReference type="InterPro" id="IPR006029">
    <property type="entry name" value="Neurotrans-gated_channel_TM"/>
</dbReference>
<gene>
    <name evidence="14" type="ORF">OS493_024606</name>
</gene>
<evidence type="ECO:0000256" key="11">
    <source>
        <dbReference type="RuleBase" id="RU000687"/>
    </source>
</evidence>
<dbReference type="InterPro" id="IPR036734">
    <property type="entry name" value="Neur_chan_lig-bd_sf"/>
</dbReference>
<comment type="similarity">
    <text evidence="11">Belongs to the ligand-gated ion channel (TC 1.A.9) family.</text>
</comment>
<dbReference type="GO" id="GO:0005886">
    <property type="term" value="C:plasma membrane"/>
    <property type="evidence" value="ECO:0007669"/>
    <property type="project" value="UniProtKB-SubCell"/>
</dbReference>
<evidence type="ECO:0000256" key="1">
    <source>
        <dbReference type="ARBA" id="ARBA00004141"/>
    </source>
</evidence>
<evidence type="ECO:0000313" key="14">
    <source>
        <dbReference type="EMBL" id="KAJ7383921.1"/>
    </source>
</evidence>
<keyword evidence="8 11" id="KW-0406">Ion transport</keyword>
<comment type="subcellular location">
    <subcellularLocation>
        <location evidence="2">Cell membrane</location>
    </subcellularLocation>
    <subcellularLocation>
        <location evidence="1">Membrane</location>
        <topology evidence="1">Multi-pass membrane protein</topology>
    </subcellularLocation>
</comment>
<dbReference type="InterPro" id="IPR006202">
    <property type="entry name" value="Neur_chan_lig-bd"/>
</dbReference>
<feature type="transmembrane region" description="Helical" evidence="11">
    <location>
        <begin position="255"/>
        <end position="279"/>
    </location>
</feature>
<evidence type="ECO:0000256" key="4">
    <source>
        <dbReference type="ARBA" id="ARBA00022475"/>
    </source>
</evidence>
<dbReference type="Gene3D" id="1.20.58.390">
    <property type="entry name" value="Neurotransmitter-gated ion-channel transmembrane domain"/>
    <property type="match status" value="1"/>
</dbReference>
<feature type="domain" description="Neurotransmitter-gated ion-channel transmembrane" evidence="13">
    <location>
        <begin position="263"/>
        <end position="348"/>
    </location>
</feature>
<sequence>MRFVSDWYYNNGGKLPASIASICLCLSCFVLIVEGGCQEACNRSADDLLVWIKNGYDGSVRPNVTGGPVVVDVETYISSVSSINEKDMEFSLDMFFRQRWRDSRLAYQPLPDKGANQRVILSPELSKYVWQPDVYFRNSKEARFHMVPTQNVLFGINPDGSIILSARITTVLACQMNFRNFPMDQQTCHFYLGCYSQTEDNVIVKWRKGDGVIVPKDLEIPQYDLSSVISKDHKGVYNIGVFSEPEATFIFKRRLVFYVYGFYLPVTLVVLLSWISFWIDPESTPARVSLGVITMLAMGNFLHGGGATPNVSYATALDVYIITCFVFVFASLMEFAAVHCALNKYQESNMNEPCTLVKFAEPLKSPGAVDGIENESFSSSSTVRLPVTMNNNEEERSSLRQRKSLVQEAKMYYIKFNAHSLESYSRVAFPLLFAIFNLAYWLTYCGPSDEGHGIC</sequence>
<dbReference type="InterPro" id="IPR006201">
    <property type="entry name" value="Neur_channel"/>
</dbReference>
<dbReference type="InterPro" id="IPR018000">
    <property type="entry name" value="Neurotransmitter_ion_chnl_CS"/>
</dbReference>
<dbReference type="PRINTS" id="PR00252">
    <property type="entry name" value="NRIONCHANNEL"/>
</dbReference>
<dbReference type="EMBL" id="MU825892">
    <property type="protein sequence ID" value="KAJ7383921.1"/>
    <property type="molecule type" value="Genomic_DNA"/>
</dbReference>
<dbReference type="PANTHER" id="PTHR18945">
    <property type="entry name" value="NEUROTRANSMITTER GATED ION CHANNEL"/>
    <property type="match status" value="1"/>
</dbReference>
<evidence type="ECO:0000256" key="8">
    <source>
        <dbReference type="ARBA" id="ARBA00023065"/>
    </source>
</evidence>
<protein>
    <submittedName>
        <fullName evidence="14">Uncharacterized protein</fullName>
    </submittedName>
</protein>
<feature type="transmembrane region" description="Helical" evidence="11">
    <location>
        <begin position="424"/>
        <end position="442"/>
    </location>
</feature>
<dbReference type="PROSITE" id="PS00236">
    <property type="entry name" value="NEUROTR_ION_CHANNEL"/>
    <property type="match status" value="1"/>
</dbReference>
<keyword evidence="7 11" id="KW-1133">Transmembrane helix</keyword>
<keyword evidence="10 11" id="KW-0407">Ion channel</keyword>
<evidence type="ECO:0000259" key="13">
    <source>
        <dbReference type="Pfam" id="PF02932"/>
    </source>
</evidence>